<dbReference type="RefSeq" id="WP_133636572.1">
    <property type="nucleotide sequence ID" value="NZ_SNZJ01000014.1"/>
</dbReference>
<comment type="caution">
    <text evidence="1">The sequence shown here is derived from an EMBL/GenBank/DDBJ whole genome shotgun (WGS) entry which is preliminary data.</text>
</comment>
<accession>A0A4R6ZJ96</accession>
<name>A0A4R6ZJ96_9GAMM</name>
<dbReference type="OrthoDB" id="6166233at2"/>
<proteinExistence type="predicted"/>
<dbReference type="AlphaFoldDB" id="A0A4R6ZJ96"/>
<evidence type="ECO:0000313" key="2">
    <source>
        <dbReference type="Proteomes" id="UP000295212"/>
    </source>
</evidence>
<gene>
    <name evidence="1" type="ORF">DFP85_11412</name>
</gene>
<dbReference type="Proteomes" id="UP000295212">
    <property type="component" value="Unassembled WGS sequence"/>
</dbReference>
<evidence type="ECO:0000313" key="1">
    <source>
        <dbReference type="EMBL" id="TDR52039.1"/>
    </source>
</evidence>
<protein>
    <submittedName>
        <fullName evidence="1">Uncharacterized protein</fullName>
    </submittedName>
</protein>
<organism evidence="1 2">
    <name type="scientific">Halomonas ventosae</name>
    <dbReference type="NCBI Taxonomy" id="229007"/>
    <lineage>
        <taxon>Bacteria</taxon>
        <taxon>Pseudomonadati</taxon>
        <taxon>Pseudomonadota</taxon>
        <taxon>Gammaproteobacteria</taxon>
        <taxon>Oceanospirillales</taxon>
        <taxon>Halomonadaceae</taxon>
        <taxon>Halomonas</taxon>
    </lineage>
</organism>
<reference evidence="1 2" key="1">
    <citation type="submission" date="2019-03" db="EMBL/GenBank/DDBJ databases">
        <title>Genomic Encyclopedia of Type Strains, Phase III (KMG-III): the genomes of soil and plant-associated and newly described type strains.</title>
        <authorList>
            <person name="Whitman W."/>
        </authorList>
    </citation>
    <scope>NUCLEOTIDE SEQUENCE [LARGE SCALE GENOMIC DNA]</scope>
    <source>
        <strain evidence="1 2">CECT 5797</strain>
    </source>
</reference>
<sequence>MTKARTEGRVMDLFENAMTVERVEVLPVPVPEAQRCWVLTLTTPARRLRVFLLAESVTVEGVPRTGQAILVTLRGYPHGADSCHMLDTYLMLTD</sequence>
<dbReference type="EMBL" id="SNZJ01000014">
    <property type="protein sequence ID" value="TDR52039.1"/>
    <property type="molecule type" value="Genomic_DNA"/>
</dbReference>